<gene>
    <name evidence="2" type="ORF">ACFQQG_03535</name>
</gene>
<keyword evidence="3" id="KW-1185">Reference proteome</keyword>
<evidence type="ECO:0000313" key="3">
    <source>
        <dbReference type="Proteomes" id="UP001596445"/>
    </source>
</evidence>
<feature type="transmembrane region" description="Helical" evidence="1">
    <location>
        <begin position="34"/>
        <end position="51"/>
    </location>
</feature>
<feature type="transmembrane region" description="Helical" evidence="1">
    <location>
        <begin position="57"/>
        <end position="79"/>
    </location>
</feature>
<dbReference type="EMBL" id="JBHSZI010000001">
    <property type="protein sequence ID" value="MFC7057411.1"/>
    <property type="molecule type" value="Genomic_DNA"/>
</dbReference>
<keyword evidence="1" id="KW-1133">Transmembrane helix</keyword>
<reference evidence="2 3" key="1">
    <citation type="journal article" date="2019" name="Int. J. Syst. Evol. Microbiol.">
        <title>The Global Catalogue of Microorganisms (GCM) 10K type strain sequencing project: providing services to taxonomists for standard genome sequencing and annotation.</title>
        <authorList>
            <consortium name="The Broad Institute Genomics Platform"/>
            <consortium name="The Broad Institute Genome Sequencing Center for Infectious Disease"/>
            <person name="Wu L."/>
            <person name="Ma J."/>
        </authorList>
    </citation>
    <scope>NUCLEOTIDE SEQUENCE [LARGE SCALE GENOMIC DNA]</scope>
    <source>
        <strain evidence="2 3">JCM 30072</strain>
    </source>
</reference>
<name>A0ABD5VW41_9EURY</name>
<keyword evidence="1" id="KW-0472">Membrane</keyword>
<protein>
    <submittedName>
        <fullName evidence="2">Uncharacterized protein</fullName>
    </submittedName>
</protein>
<dbReference type="AlphaFoldDB" id="A0ABD5VW41"/>
<evidence type="ECO:0000313" key="2">
    <source>
        <dbReference type="EMBL" id="MFC7057411.1"/>
    </source>
</evidence>
<sequence>MAGVTNPSVALFTAGIGFVVGIVAVAADIRRQTVVKLGIPFTATQFVYYLATHFDHITQIGAVDKVVQFGLLVVLVSIVRTTT</sequence>
<comment type="caution">
    <text evidence="2">The sequence shown here is derived from an EMBL/GenBank/DDBJ whole genome shotgun (WGS) entry which is preliminary data.</text>
</comment>
<keyword evidence="1" id="KW-0812">Transmembrane</keyword>
<evidence type="ECO:0000256" key="1">
    <source>
        <dbReference type="SAM" id="Phobius"/>
    </source>
</evidence>
<dbReference type="RefSeq" id="WP_382184188.1">
    <property type="nucleotide sequence ID" value="NZ_JBHSZI010000001.1"/>
</dbReference>
<dbReference type="Proteomes" id="UP001596445">
    <property type="component" value="Unassembled WGS sequence"/>
</dbReference>
<proteinExistence type="predicted"/>
<organism evidence="2 3">
    <name type="scientific">Halovenus salina</name>
    <dbReference type="NCBI Taxonomy" id="1510225"/>
    <lineage>
        <taxon>Archaea</taxon>
        <taxon>Methanobacteriati</taxon>
        <taxon>Methanobacteriota</taxon>
        <taxon>Stenosarchaea group</taxon>
        <taxon>Halobacteria</taxon>
        <taxon>Halobacteriales</taxon>
        <taxon>Haloarculaceae</taxon>
        <taxon>Halovenus</taxon>
    </lineage>
</organism>
<accession>A0ABD5VW41</accession>
<feature type="transmembrane region" description="Helical" evidence="1">
    <location>
        <begin position="6"/>
        <end position="27"/>
    </location>
</feature>